<keyword evidence="2" id="KW-0472">Membrane</keyword>
<proteinExistence type="predicted"/>
<keyword evidence="2" id="KW-1133">Transmembrane helix</keyword>
<evidence type="ECO:0000256" key="1">
    <source>
        <dbReference type="SAM" id="MobiDB-lite"/>
    </source>
</evidence>
<reference evidence="3" key="1">
    <citation type="submission" date="2018-01" db="EMBL/GenBank/DDBJ databases">
        <title>An insight into the sialome of Amazonian anophelines.</title>
        <authorList>
            <person name="Ribeiro J.M."/>
            <person name="Scarpassa V."/>
            <person name="Calvo E."/>
        </authorList>
    </citation>
    <scope>NUCLEOTIDE SEQUENCE</scope>
    <source>
        <tissue evidence="3">Salivary glands</tissue>
    </source>
</reference>
<dbReference type="EMBL" id="GGFK01003051">
    <property type="protein sequence ID" value="MBW36372.1"/>
    <property type="molecule type" value="Transcribed_RNA"/>
</dbReference>
<feature type="transmembrane region" description="Helical" evidence="2">
    <location>
        <begin position="91"/>
        <end position="109"/>
    </location>
</feature>
<feature type="transmembrane region" description="Helical" evidence="2">
    <location>
        <begin position="130"/>
        <end position="150"/>
    </location>
</feature>
<sequence>MSNVYRNLSIGGPGTIGHPVAQPGEKVPKDSDIASLPMDDPPLLEPEPRTTWYQLPRNREAWRNLLRLMQLVYIVVSLAFCRPQRSQLGQWASLLLLCHAFVLSALLLLDQRTGGRTVRQLLPRLDWAPVELRYTGIVALLMYVLSYGLIFSHKGYRSDVWCNWVSFAFTMKTALLYGADAWLQLQAAYGTVEPALL</sequence>
<protein>
    <submittedName>
        <fullName evidence="3">Putative succinate dehydrogenase</fullName>
    </submittedName>
</protein>
<name>A0A2M4A6K5_9DIPT</name>
<accession>A0A2M4A6K5</accession>
<keyword evidence="2" id="KW-0812">Transmembrane</keyword>
<evidence type="ECO:0000313" key="3">
    <source>
        <dbReference type="EMBL" id="MBW36372.1"/>
    </source>
</evidence>
<feature type="region of interest" description="Disordered" evidence="1">
    <location>
        <begin position="15"/>
        <end position="44"/>
    </location>
</feature>
<organism evidence="3">
    <name type="scientific">Anopheles triannulatus</name>
    <dbReference type="NCBI Taxonomy" id="58253"/>
    <lineage>
        <taxon>Eukaryota</taxon>
        <taxon>Metazoa</taxon>
        <taxon>Ecdysozoa</taxon>
        <taxon>Arthropoda</taxon>
        <taxon>Hexapoda</taxon>
        <taxon>Insecta</taxon>
        <taxon>Pterygota</taxon>
        <taxon>Neoptera</taxon>
        <taxon>Endopterygota</taxon>
        <taxon>Diptera</taxon>
        <taxon>Nematocera</taxon>
        <taxon>Culicoidea</taxon>
        <taxon>Culicidae</taxon>
        <taxon>Anophelinae</taxon>
        <taxon>Anopheles</taxon>
    </lineage>
</organism>
<feature type="transmembrane region" description="Helical" evidence="2">
    <location>
        <begin position="65"/>
        <end position="85"/>
    </location>
</feature>
<dbReference type="AlphaFoldDB" id="A0A2M4A6K5"/>
<evidence type="ECO:0000256" key="2">
    <source>
        <dbReference type="SAM" id="Phobius"/>
    </source>
</evidence>